<evidence type="ECO:0000256" key="1">
    <source>
        <dbReference type="SAM" id="MobiDB-lite"/>
    </source>
</evidence>
<feature type="compositionally biased region" description="Polar residues" evidence="1">
    <location>
        <begin position="1"/>
        <end position="10"/>
    </location>
</feature>
<name>A0A1Q8V548_9ACTO</name>
<sequence length="460" mass="49371">MPPQTTSQKPAHQARPGSAGESGASASSAVSPPRSSGAPASSPSTASAASSTSTSTALTARPARSRLTDAVAVLLRPLRWLLHIVTPIGWGSLALLVACGLTGAVMGWQEAWSAAAAVGIVVVSAWLWLIPRAGYSVHHDLLEPRVTVGDHALIRLTVTNPRTRPLLPSRMEMPVGPGRAVFVVPTLTPRAVHERGFVLPTQRRGIVTVGPVLAVQRDPVGLLQRERSLSPAQDIHIHPRTVRLGTVLHGVLRDIEGAVTQDLSSSDVAFHALREYVPGDDRRNIHWRTTARTGRLMVRQFEETRRSNLLVLLSTRQDDYAGEEDFETAVSIACSLAMDAIQDGREVRFITQIGALPTSSALRMLDTSCLLSTGEDDISCDLLVRHACTAHPDASIVVLVTGQQVDRAVLARARGFAPLPMVVVALRAGQHGLSRHHAGTMPVVDMDRLEQLPTALRRAL</sequence>
<protein>
    <recommendedName>
        <fullName evidence="3">DUF58 domain-containing protein</fullName>
    </recommendedName>
</protein>
<dbReference type="InterPro" id="IPR002881">
    <property type="entry name" value="DUF58"/>
</dbReference>
<feature type="transmembrane region" description="Helical" evidence="2">
    <location>
        <begin position="80"/>
        <end position="105"/>
    </location>
</feature>
<keyword evidence="2" id="KW-0812">Transmembrane</keyword>
<evidence type="ECO:0000313" key="4">
    <source>
        <dbReference type="EMBL" id="OLO43168.1"/>
    </source>
</evidence>
<feature type="transmembrane region" description="Helical" evidence="2">
    <location>
        <begin position="111"/>
        <end position="130"/>
    </location>
</feature>
<gene>
    <name evidence="4" type="ORF">BKH29_11755</name>
</gene>
<feature type="domain" description="DUF58" evidence="3">
    <location>
        <begin position="273"/>
        <end position="349"/>
    </location>
</feature>
<feature type="compositionally biased region" description="Low complexity" evidence="1">
    <location>
        <begin position="14"/>
        <end position="61"/>
    </location>
</feature>
<reference evidence="4 5" key="1">
    <citation type="submission" date="2016-12" db="EMBL/GenBank/DDBJ databases">
        <title>Genomic Comparison of strains in the 'Actinomyces naeslundii' Group.</title>
        <authorList>
            <person name="Mughal S.R."/>
            <person name="Do T."/>
            <person name="Gilbert S.C."/>
            <person name="Witherden E.A."/>
            <person name="Didelot X."/>
            <person name="Beighton D."/>
        </authorList>
    </citation>
    <scope>NUCLEOTIDE SEQUENCE [LARGE SCALE GENOMIC DNA]</scope>
    <source>
        <strain evidence="4 5">CCUG 33920</strain>
    </source>
</reference>
<dbReference type="Proteomes" id="UP000186857">
    <property type="component" value="Unassembled WGS sequence"/>
</dbReference>
<proteinExistence type="predicted"/>
<evidence type="ECO:0000256" key="2">
    <source>
        <dbReference type="SAM" id="Phobius"/>
    </source>
</evidence>
<evidence type="ECO:0000313" key="5">
    <source>
        <dbReference type="Proteomes" id="UP000186857"/>
    </source>
</evidence>
<accession>A0A1Q8V548</accession>
<keyword evidence="2" id="KW-0472">Membrane</keyword>
<dbReference type="AlphaFoldDB" id="A0A1Q8V548"/>
<feature type="region of interest" description="Disordered" evidence="1">
    <location>
        <begin position="1"/>
        <end position="61"/>
    </location>
</feature>
<keyword evidence="2" id="KW-1133">Transmembrane helix</keyword>
<dbReference type="EMBL" id="MSKJ01000032">
    <property type="protein sequence ID" value="OLO43168.1"/>
    <property type="molecule type" value="Genomic_DNA"/>
</dbReference>
<dbReference type="PANTHER" id="PTHR34351:SF1">
    <property type="entry name" value="SLR1927 PROTEIN"/>
    <property type="match status" value="1"/>
</dbReference>
<dbReference type="OrthoDB" id="9812729at2"/>
<dbReference type="PANTHER" id="PTHR34351">
    <property type="entry name" value="SLR1927 PROTEIN-RELATED"/>
    <property type="match status" value="1"/>
</dbReference>
<evidence type="ECO:0000259" key="3">
    <source>
        <dbReference type="Pfam" id="PF01882"/>
    </source>
</evidence>
<dbReference type="Pfam" id="PF01882">
    <property type="entry name" value="DUF58"/>
    <property type="match status" value="1"/>
</dbReference>
<organism evidence="4 5">
    <name type="scientific">Actinomyces oris</name>
    <dbReference type="NCBI Taxonomy" id="544580"/>
    <lineage>
        <taxon>Bacteria</taxon>
        <taxon>Bacillati</taxon>
        <taxon>Actinomycetota</taxon>
        <taxon>Actinomycetes</taxon>
        <taxon>Actinomycetales</taxon>
        <taxon>Actinomycetaceae</taxon>
        <taxon>Actinomyces</taxon>
    </lineage>
</organism>
<comment type="caution">
    <text evidence="4">The sequence shown here is derived from an EMBL/GenBank/DDBJ whole genome shotgun (WGS) entry which is preliminary data.</text>
</comment>